<gene>
    <name evidence="2" type="ORF">QP939_43280</name>
</gene>
<keyword evidence="3" id="KW-1185">Reference proteome</keyword>
<name>A0ABY8XJ01_9PSEU</name>
<evidence type="ECO:0000259" key="1">
    <source>
        <dbReference type="PROSITE" id="PS51186"/>
    </source>
</evidence>
<dbReference type="InterPro" id="IPR000182">
    <property type="entry name" value="GNAT_dom"/>
</dbReference>
<evidence type="ECO:0000313" key="2">
    <source>
        <dbReference type="EMBL" id="WIV55572.1"/>
    </source>
</evidence>
<organism evidence="2 3">
    <name type="scientific">Amycolatopsis nalaikhensis</name>
    <dbReference type="NCBI Taxonomy" id="715472"/>
    <lineage>
        <taxon>Bacteria</taxon>
        <taxon>Bacillati</taxon>
        <taxon>Actinomycetota</taxon>
        <taxon>Actinomycetes</taxon>
        <taxon>Pseudonocardiales</taxon>
        <taxon>Pseudonocardiaceae</taxon>
        <taxon>Amycolatopsis</taxon>
    </lineage>
</organism>
<dbReference type="Gene3D" id="1.10.287.900">
    <property type="entry name" value="The crystal structure of the spermine/spermidine acetyltransferase from enterococcus faecali"/>
    <property type="match status" value="1"/>
</dbReference>
<dbReference type="EMBL" id="CP127173">
    <property type="protein sequence ID" value="WIV55572.1"/>
    <property type="molecule type" value="Genomic_DNA"/>
</dbReference>
<proteinExistence type="predicted"/>
<dbReference type="SUPFAM" id="SSF55729">
    <property type="entry name" value="Acyl-CoA N-acyltransferases (Nat)"/>
    <property type="match status" value="1"/>
</dbReference>
<protein>
    <submittedName>
        <fullName evidence="2">GNAT family N-acetyltransferase</fullName>
    </submittedName>
</protein>
<feature type="domain" description="N-acetyltransferase" evidence="1">
    <location>
        <begin position="4"/>
        <end position="151"/>
    </location>
</feature>
<dbReference type="Pfam" id="PF00583">
    <property type="entry name" value="Acetyltransf_1"/>
    <property type="match status" value="1"/>
</dbReference>
<dbReference type="InterPro" id="IPR016181">
    <property type="entry name" value="Acyl_CoA_acyltransferase"/>
</dbReference>
<dbReference type="InterPro" id="IPR027455">
    <property type="entry name" value="Sper_AcTfrase_N"/>
</dbReference>
<evidence type="ECO:0000313" key="3">
    <source>
        <dbReference type="Proteomes" id="UP001227101"/>
    </source>
</evidence>
<dbReference type="Gene3D" id="3.40.630.30">
    <property type="match status" value="1"/>
</dbReference>
<dbReference type="RefSeq" id="WP_285452586.1">
    <property type="nucleotide sequence ID" value="NZ_CP127173.1"/>
</dbReference>
<accession>A0ABY8XJ01</accession>
<dbReference type="PROSITE" id="PS51186">
    <property type="entry name" value="GNAT"/>
    <property type="match status" value="1"/>
</dbReference>
<sequence length="151" mass="16648">MSSVRLVEITDENRDAVCALRVRPGQERFVASVARSLEDAASTPEAEPWFRAVYADGEPVGFVMLSWNVPPGRPGILGPYFLWRLLIDGRHQGRGFGRAVLDEVVALVRADGGTELLTSHQPDGPGPFYREYGFRPTGEVDHGETVVRLTL</sequence>
<reference evidence="2 3" key="1">
    <citation type="submission" date="2023-06" db="EMBL/GenBank/DDBJ databases">
        <authorList>
            <person name="Oyuntsetseg B."/>
            <person name="Kim S.B."/>
        </authorList>
    </citation>
    <scope>NUCLEOTIDE SEQUENCE [LARGE SCALE GENOMIC DNA]</scope>
    <source>
        <strain evidence="2 3">2-2</strain>
    </source>
</reference>
<dbReference type="CDD" id="cd04301">
    <property type="entry name" value="NAT_SF"/>
    <property type="match status" value="1"/>
</dbReference>
<dbReference type="Proteomes" id="UP001227101">
    <property type="component" value="Chromosome"/>
</dbReference>